<evidence type="ECO:0000256" key="4">
    <source>
        <dbReference type="SAM" id="MobiDB-lite"/>
    </source>
</evidence>
<dbReference type="AlphaFoldDB" id="L9UE97"/>
<dbReference type="InterPro" id="IPR001789">
    <property type="entry name" value="Sig_transdc_resp-reg_receiver"/>
</dbReference>
<feature type="domain" description="Response regulatory" evidence="5">
    <location>
        <begin position="28"/>
        <end position="137"/>
    </location>
</feature>
<dbReference type="InterPro" id="IPR013971">
    <property type="entry name" value="HalX_domain"/>
</dbReference>
<evidence type="ECO:0000256" key="3">
    <source>
        <dbReference type="PROSITE-ProRule" id="PRU00169"/>
    </source>
</evidence>
<dbReference type="PANTHER" id="PTHR34236">
    <property type="entry name" value="DIMETHYL SULFOXIDE REDUCTASE TRANSCRIPTIONAL ACTIVATOR"/>
    <property type="match status" value="1"/>
</dbReference>
<dbReference type="InterPro" id="IPR031803">
    <property type="entry name" value="BAT_GAF/HTH-assoc"/>
</dbReference>
<keyword evidence="2" id="KW-0804">Transcription</keyword>
<dbReference type="Pfam" id="PF15915">
    <property type="entry name" value="BAT"/>
    <property type="match status" value="1"/>
</dbReference>
<comment type="caution">
    <text evidence="6">The sequence shown here is derived from an EMBL/GenBank/DDBJ whole genome shotgun (WGS) entry which is preliminary data.</text>
</comment>
<dbReference type="Pfam" id="PF08663">
    <property type="entry name" value="HalX"/>
    <property type="match status" value="1"/>
</dbReference>
<dbReference type="Pfam" id="PF04967">
    <property type="entry name" value="HTH_10"/>
    <property type="match status" value="1"/>
</dbReference>
<dbReference type="PANTHER" id="PTHR34236:SF1">
    <property type="entry name" value="DIMETHYL SULFOXIDE REDUCTASE TRANSCRIPTIONAL ACTIVATOR"/>
    <property type="match status" value="1"/>
</dbReference>
<dbReference type="Proteomes" id="UP000011585">
    <property type="component" value="Unassembled WGS sequence"/>
</dbReference>
<reference evidence="6 7" key="1">
    <citation type="journal article" date="2014" name="PLoS Genet.">
        <title>Phylogenetically driven sequencing of extremely halophilic archaea reveals strategies for static and dynamic osmo-response.</title>
        <authorList>
            <person name="Becker E.A."/>
            <person name="Seitzer P.M."/>
            <person name="Tritt A."/>
            <person name="Larsen D."/>
            <person name="Krusor M."/>
            <person name="Yao A.I."/>
            <person name="Wu D."/>
            <person name="Madern D."/>
            <person name="Eisen J.A."/>
            <person name="Darling A.E."/>
            <person name="Facciotti M.T."/>
        </authorList>
    </citation>
    <scope>NUCLEOTIDE SEQUENCE [LARGE SCALE GENOMIC DNA]</scope>
    <source>
        <strain evidence="6 7">DSM 11551</strain>
    </source>
</reference>
<keyword evidence="3" id="KW-0597">Phosphoprotein</keyword>
<name>L9UE97_HALBP</name>
<evidence type="ECO:0000259" key="5">
    <source>
        <dbReference type="PROSITE" id="PS50110"/>
    </source>
</evidence>
<dbReference type="SUPFAM" id="SSF52172">
    <property type="entry name" value="CheY-like"/>
    <property type="match status" value="1"/>
</dbReference>
<proteinExistence type="predicted"/>
<organism evidence="6 7">
    <name type="scientific">Halogeometricum borinquense (strain ATCC 700274 / DSM 11551 / JCM 10706 / KCTC 4070 / PR3)</name>
    <dbReference type="NCBI Taxonomy" id="469382"/>
    <lineage>
        <taxon>Archaea</taxon>
        <taxon>Methanobacteriati</taxon>
        <taxon>Methanobacteriota</taxon>
        <taxon>Stenosarchaea group</taxon>
        <taxon>Halobacteria</taxon>
        <taxon>Halobacteriales</taxon>
        <taxon>Haloferacaceae</taxon>
        <taxon>Halogeometricum</taxon>
    </lineage>
</organism>
<evidence type="ECO:0000313" key="6">
    <source>
        <dbReference type="EMBL" id="ELY23285.1"/>
    </source>
</evidence>
<dbReference type="GO" id="GO:0000160">
    <property type="term" value="P:phosphorelay signal transduction system"/>
    <property type="evidence" value="ECO:0007669"/>
    <property type="project" value="InterPro"/>
</dbReference>
<dbReference type="SMART" id="SM00448">
    <property type="entry name" value="REC"/>
    <property type="match status" value="1"/>
</dbReference>
<dbReference type="InterPro" id="IPR011006">
    <property type="entry name" value="CheY-like_superfamily"/>
</dbReference>
<feature type="region of interest" description="Disordered" evidence="4">
    <location>
        <begin position="1"/>
        <end position="23"/>
    </location>
</feature>
<protein>
    <submittedName>
        <fullName evidence="6">DNA binding protein</fullName>
    </submittedName>
</protein>
<dbReference type="PROSITE" id="PS50110">
    <property type="entry name" value="RESPONSE_REGULATORY"/>
    <property type="match status" value="1"/>
</dbReference>
<evidence type="ECO:0000313" key="7">
    <source>
        <dbReference type="Proteomes" id="UP000011585"/>
    </source>
</evidence>
<dbReference type="InterPro" id="IPR007050">
    <property type="entry name" value="HTH_bacterioopsin"/>
</dbReference>
<gene>
    <name evidence="6" type="ORF">C499_19057</name>
</gene>
<dbReference type="CDD" id="cd00156">
    <property type="entry name" value="REC"/>
    <property type="match status" value="1"/>
</dbReference>
<dbReference type="InterPro" id="IPR029016">
    <property type="entry name" value="GAF-like_dom_sf"/>
</dbReference>
<evidence type="ECO:0000256" key="2">
    <source>
        <dbReference type="ARBA" id="ARBA00023163"/>
    </source>
</evidence>
<sequence>MGQVRKHVNMSTERALGEEEDKRSATPVVLVVDDDEDLADTCVYWLQDDYDVRAAYSGEDALAEADESVDVVLLDRRMPKISGDDVLDALRERGLDCHVAMMTAVEPDTEIVDMPFDDYLVKPVTKTDVREAVKELVVRSEFDEEVREFFALESTEQALKSRDNEDLRDPEVLKQLREQVEEVRRGHENEIARRQRQLDRLHHINDLLREVDKALVDATTREEIERAVCESLASFDTYTAAWVARYSDTVETISCRTAAGVAPPVFDGQIGSLTPRIRSALQDRTVELIDGIDPDHFEAVFTSDRTETPDVTPEGLSTVVVPIAYRETVYGALVVYTDDNVTFGEDDRAVFDELGATIGHGINAAESKRLLYSDTAVELEFTHEDRGDLFVDLSAVVNGRVSLQGFSPATDGGISCYTSVEEAAAEDVLEYLTAHEDVQHARTITDTPEKSLFEVRVDASTVLVPLIEFGASVDTLTAMGGEGSLVVTVSPGADLRVLNDTVQSAFPAVGVVAKREVERSVQSTEAFKRELEDKLTSRQHDVLETAFVSGYFDWPRGSTAEEVAESLGITAPTFHEHLRAGEKKLMQTFFEETAESLTTNGRSSADSANRH</sequence>
<dbReference type="SUPFAM" id="SSF55781">
    <property type="entry name" value="GAF domain-like"/>
    <property type="match status" value="1"/>
</dbReference>
<keyword evidence="1" id="KW-0805">Transcription regulation</keyword>
<dbReference type="Gene3D" id="3.40.50.2300">
    <property type="match status" value="1"/>
</dbReference>
<evidence type="ECO:0000256" key="1">
    <source>
        <dbReference type="ARBA" id="ARBA00023015"/>
    </source>
</evidence>
<accession>L9UE97</accession>
<dbReference type="Pfam" id="PF00072">
    <property type="entry name" value="Response_reg"/>
    <property type="match status" value="1"/>
</dbReference>
<dbReference type="EMBL" id="AOHT01000052">
    <property type="protein sequence ID" value="ELY23285.1"/>
    <property type="molecule type" value="Genomic_DNA"/>
</dbReference>
<feature type="modified residue" description="4-aspartylphosphate" evidence="3">
    <location>
        <position position="75"/>
    </location>
</feature>
<dbReference type="Gene3D" id="3.30.450.40">
    <property type="match status" value="1"/>
</dbReference>
<dbReference type="PATRIC" id="fig|469382.19.peg.3764"/>